<organism evidence="2 3">
    <name type="scientific">Lactobacillus crispatus</name>
    <dbReference type="NCBI Taxonomy" id="47770"/>
    <lineage>
        <taxon>Bacteria</taxon>
        <taxon>Bacillati</taxon>
        <taxon>Bacillota</taxon>
        <taxon>Bacilli</taxon>
        <taxon>Lactobacillales</taxon>
        <taxon>Lactobacillaceae</taxon>
        <taxon>Lactobacillus</taxon>
    </lineage>
</organism>
<dbReference type="AlphaFoldDB" id="A0A4Q0LXZ6"/>
<protein>
    <submittedName>
        <fullName evidence="2">LysM domain-containing protein</fullName>
    </submittedName>
</protein>
<dbReference type="InterPro" id="IPR036779">
    <property type="entry name" value="LysM_dom_sf"/>
</dbReference>
<dbReference type="Pfam" id="PF21821">
    <property type="entry name" value="Dit_like"/>
    <property type="match status" value="1"/>
</dbReference>
<evidence type="ECO:0000313" key="2">
    <source>
        <dbReference type="EMBL" id="RXF60030.1"/>
    </source>
</evidence>
<feature type="region of interest" description="Disordered" evidence="1">
    <location>
        <begin position="118"/>
        <end position="161"/>
    </location>
</feature>
<reference evidence="2 3" key="1">
    <citation type="submission" date="2019-01" db="EMBL/GenBank/DDBJ databases">
        <title>The genome sequence of Lactobacillus crispatus L49.</title>
        <authorList>
            <person name="Zhong J."/>
            <person name="Zhang J."/>
        </authorList>
    </citation>
    <scope>NUCLEOTIDE SEQUENCE [LARGE SCALE GENOMIC DNA]</scope>
    <source>
        <strain evidence="2 3">L49</strain>
    </source>
</reference>
<sequence>MAKRKKMTADEKADQKVKYYQSLENKYQKRWRNSEQKGMDTYNKMKAAKDKKEKAKLKTRWQKITKVVGAENNARKHYQKLRKNAEDERDALHKQQGSLAAIAEKIAQHNAQFSIDPSSGNNEGHAAIFPSDGSAKEPVYISPSDNESEDTTSNVTSWPVDEGAPRADYVRVASKTVSVGGIITGRDRTEATEKYNRLKSWHNHHKTLTYLGDINYKHLVINDLQNTYSDLRDNLKVSIGFTFIYWAQVTTSTGKNVKKKTSKSSKRVAGSRNKKYTAITVKKGQTLLGLAKRYNTSVKWLQKVNHIKNPNRISTGEHLYVGKKVNKRAKGKIRVK</sequence>
<dbReference type="RefSeq" id="WP_005719041.1">
    <property type="nucleotide sequence ID" value="NZ_CP114552.1"/>
</dbReference>
<evidence type="ECO:0000313" key="3">
    <source>
        <dbReference type="Proteomes" id="UP000289808"/>
    </source>
</evidence>
<dbReference type="Gene3D" id="3.10.350.10">
    <property type="entry name" value="LysM domain"/>
    <property type="match status" value="1"/>
</dbReference>
<dbReference type="Proteomes" id="UP000289808">
    <property type="component" value="Unassembled WGS sequence"/>
</dbReference>
<proteinExistence type="predicted"/>
<dbReference type="PROSITE" id="PS51782">
    <property type="entry name" value="LYSM"/>
    <property type="match status" value="1"/>
</dbReference>
<dbReference type="Pfam" id="PF01476">
    <property type="entry name" value="LysM"/>
    <property type="match status" value="1"/>
</dbReference>
<dbReference type="SUPFAM" id="SSF54106">
    <property type="entry name" value="LysM domain"/>
    <property type="match status" value="1"/>
</dbReference>
<evidence type="ECO:0000256" key="1">
    <source>
        <dbReference type="SAM" id="MobiDB-lite"/>
    </source>
</evidence>
<comment type="caution">
    <text evidence="2">The sequence shown here is derived from an EMBL/GenBank/DDBJ whole genome shotgun (WGS) entry which is preliminary data.</text>
</comment>
<dbReference type="EMBL" id="SCLX01000005">
    <property type="protein sequence ID" value="RXF60030.1"/>
    <property type="molecule type" value="Genomic_DNA"/>
</dbReference>
<accession>A0A4Q0LXZ6</accession>
<dbReference type="InterPro" id="IPR048494">
    <property type="entry name" value="Dit-like_N"/>
</dbReference>
<name>A0A4Q0LXZ6_9LACO</name>
<gene>
    <name evidence="2" type="ORF">ERD32_01290</name>
</gene>
<dbReference type="CDD" id="cd00118">
    <property type="entry name" value="LysM"/>
    <property type="match status" value="1"/>
</dbReference>
<dbReference type="SMART" id="SM00257">
    <property type="entry name" value="LysM"/>
    <property type="match status" value="1"/>
</dbReference>
<dbReference type="InterPro" id="IPR018392">
    <property type="entry name" value="LysM"/>
</dbReference>